<proteinExistence type="predicted"/>
<accession>A0A645FW17</accession>
<name>A0A645FW17_9ZZZZ</name>
<comment type="caution">
    <text evidence="1">The sequence shown here is derived from an EMBL/GenBank/DDBJ whole genome shotgun (WGS) entry which is preliminary data.</text>
</comment>
<dbReference type="EMBL" id="VSSQ01065097">
    <property type="protein sequence ID" value="MPN17870.1"/>
    <property type="molecule type" value="Genomic_DNA"/>
</dbReference>
<organism evidence="1">
    <name type="scientific">bioreactor metagenome</name>
    <dbReference type="NCBI Taxonomy" id="1076179"/>
    <lineage>
        <taxon>unclassified sequences</taxon>
        <taxon>metagenomes</taxon>
        <taxon>ecological metagenomes</taxon>
    </lineage>
</organism>
<protein>
    <submittedName>
        <fullName evidence="1">Uncharacterized protein</fullName>
    </submittedName>
</protein>
<reference evidence="1" key="1">
    <citation type="submission" date="2019-08" db="EMBL/GenBank/DDBJ databases">
        <authorList>
            <person name="Kucharzyk K."/>
            <person name="Murdoch R.W."/>
            <person name="Higgins S."/>
            <person name="Loffler F."/>
        </authorList>
    </citation>
    <scope>NUCLEOTIDE SEQUENCE</scope>
</reference>
<gene>
    <name evidence="1" type="ORF">SDC9_165225</name>
</gene>
<sequence>MFAVLHPLAELLPLGGYLLYLPVGNTVGRGERGKGFEQLPDVIYLTHVFEGYLGDKRALEGNYLYVPVLFENTQRLADRGAAHADLIGEKGLGKRFAHLERTGVDPLPYPIVNLYPAGLFILRRHFHSPCLVKVPRRYRR</sequence>
<evidence type="ECO:0000313" key="1">
    <source>
        <dbReference type="EMBL" id="MPN17870.1"/>
    </source>
</evidence>
<dbReference type="AlphaFoldDB" id="A0A645FW17"/>